<evidence type="ECO:0000313" key="3">
    <source>
        <dbReference type="Proteomes" id="UP000186804"/>
    </source>
</evidence>
<dbReference type="AlphaFoldDB" id="A0A1J4MUG1"/>
<dbReference type="VEuPathDB" id="CryptoDB:cand_015190"/>
<gene>
    <name evidence="2" type="ORF">cand_015190</name>
</gene>
<dbReference type="Proteomes" id="UP000186804">
    <property type="component" value="Unassembled WGS sequence"/>
</dbReference>
<proteinExistence type="predicted"/>
<accession>A0A1J4MUG1</accession>
<protein>
    <submittedName>
        <fullName evidence="2">Uncharacterized protein</fullName>
    </submittedName>
</protein>
<keyword evidence="3" id="KW-1185">Reference proteome</keyword>
<evidence type="ECO:0000256" key="1">
    <source>
        <dbReference type="SAM" id="SignalP"/>
    </source>
</evidence>
<dbReference type="EMBL" id="LRBS01000031">
    <property type="protein sequence ID" value="OII77703.1"/>
    <property type="molecule type" value="Genomic_DNA"/>
</dbReference>
<keyword evidence="1" id="KW-0732">Signal</keyword>
<reference evidence="2 3" key="1">
    <citation type="submission" date="2016-10" db="EMBL/GenBank/DDBJ databases">
        <title>Reductive evolution of mitochondrial metabolism and differential evolution of invasion-related proteins in Cryptosporidium.</title>
        <authorList>
            <person name="Liu S."/>
            <person name="Roellig D.M."/>
            <person name="Guo Y."/>
            <person name="Li N."/>
            <person name="Frace M.A."/>
            <person name="Tang K."/>
            <person name="Zhang L."/>
            <person name="Feng Y."/>
            <person name="Xiao L."/>
        </authorList>
    </citation>
    <scope>NUCLEOTIDE SEQUENCE [LARGE SCALE GENOMIC DNA]</scope>
    <source>
        <strain evidence="2">30847</strain>
    </source>
</reference>
<dbReference type="RefSeq" id="XP_067069549.1">
    <property type="nucleotide sequence ID" value="XM_067211754.1"/>
</dbReference>
<dbReference type="OrthoDB" id="336916at2759"/>
<feature type="signal peptide" evidence="1">
    <location>
        <begin position="1"/>
        <end position="19"/>
    </location>
</feature>
<comment type="caution">
    <text evidence="2">The sequence shown here is derived from an EMBL/GenBank/DDBJ whole genome shotgun (WGS) entry which is preliminary data.</text>
</comment>
<sequence length="280" mass="31115">MYPIHFLLLFFLCFVFVDSSENLKAYGCYVLKGGVDDALTLPHTITPISSNDSSSTDVHIVCVSMVKGGAFRHGNLKVGGKFNLTNIEHGANVFIPKPLVETGIYGSDSGYLIIPTCKLALIKVMAPTILRLQVGSPFFIAQCINIEPPQSKHTKDPEDSFILGANISFRDKPFECRFDNSFDGHKHPIVFWTCYSRVNELVVTEVTDKVTVTEREVIAIAKDNESMQGKIAIEALCSGTITLRSHEKISKNKEFLQIRCSDETHMRGALIKDLTKKQSI</sequence>
<organism evidence="2 3">
    <name type="scientific">Cryptosporidium andersoni</name>
    <dbReference type="NCBI Taxonomy" id="117008"/>
    <lineage>
        <taxon>Eukaryota</taxon>
        <taxon>Sar</taxon>
        <taxon>Alveolata</taxon>
        <taxon>Apicomplexa</taxon>
        <taxon>Conoidasida</taxon>
        <taxon>Coccidia</taxon>
        <taxon>Eucoccidiorida</taxon>
        <taxon>Eimeriorina</taxon>
        <taxon>Cryptosporidiidae</taxon>
        <taxon>Cryptosporidium</taxon>
    </lineage>
</organism>
<feature type="chain" id="PRO_5013221507" evidence="1">
    <location>
        <begin position="20"/>
        <end position="280"/>
    </location>
</feature>
<evidence type="ECO:0000313" key="2">
    <source>
        <dbReference type="EMBL" id="OII77703.1"/>
    </source>
</evidence>
<dbReference type="GeneID" id="92365704"/>
<name>A0A1J4MUG1_9CRYT</name>